<dbReference type="PANTHER" id="PTHR44196:SF2">
    <property type="entry name" value="SHORT-CHAIN DEHYDROGENASE-RELATED"/>
    <property type="match status" value="1"/>
</dbReference>
<dbReference type="AlphaFoldDB" id="A0A410DN44"/>
<dbReference type="SUPFAM" id="SSF51735">
    <property type="entry name" value="NAD(P)-binding Rossmann-fold domains"/>
    <property type="match status" value="1"/>
</dbReference>
<keyword evidence="2" id="KW-0560">Oxidoreductase</keyword>
<dbReference type="CDD" id="cd05233">
    <property type="entry name" value="SDR_c"/>
    <property type="match status" value="1"/>
</dbReference>
<dbReference type="PRINTS" id="PR00081">
    <property type="entry name" value="GDHRDH"/>
</dbReference>
<sequence length="151" mass="17087">MMSINIFALTKLTRLYVDGMIKRRYGKILNLGPTGSFQPVPLNSVYCASKAFVLHFSEAIRYELKGTAVTVTTLCPGATKTNFAKRANIEDIKLFKNKLLKPNYVAEIGYKALEKNKSVVITGFYNKILVQSIRVMPRSMIIRIGMNMMRK</sequence>
<organism evidence="3 4">
    <name type="scientific">Clostridium manihotivorum</name>
    <dbReference type="NCBI Taxonomy" id="2320868"/>
    <lineage>
        <taxon>Bacteria</taxon>
        <taxon>Bacillati</taxon>
        <taxon>Bacillota</taxon>
        <taxon>Clostridia</taxon>
        <taxon>Eubacteriales</taxon>
        <taxon>Clostridiaceae</taxon>
        <taxon>Clostridium</taxon>
    </lineage>
</organism>
<name>A0A410DN44_9CLOT</name>
<dbReference type="InterPro" id="IPR002347">
    <property type="entry name" value="SDR_fam"/>
</dbReference>
<dbReference type="EMBL" id="CP025746">
    <property type="protein sequence ID" value="QAA30467.1"/>
    <property type="molecule type" value="Genomic_DNA"/>
</dbReference>
<dbReference type="Gene3D" id="3.40.50.720">
    <property type="entry name" value="NAD(P)-binding Rossmann-like Domain"/>
    <property type="match status" value="1"/>
</dbReference>
<keyword evidence="4" id="KW-1185">Reference proteome</keyword>
<dbReference type="PANTHER" id="PTHR44196">
    <property type="entry name" value="DEHYDROGENASE/REDUCTASE SDR FAMILY MEMBER 7B"/>
    <property type="match status" value="1"/>
</dbReference>
<dbReference type="Pfam" id="PF00106">
    <property type="entry name" value="adh_short"/>
    <property type="match status" value="1"/>
</dbReference>
<proteinExistence type="inferred from homology"/>
<reference evidence="3 4" key="1">
    <citation type="submission" date="2018-01" db="EMBL/GenBank/DDBJ databases">
        <title>Genome Sequencing and Assembly of Anaerobacter polyendosporus strain CT4.</title>
        <authorList>
            <person name="Tachaapaikoon C."/>
            <person name="Sutheeworapong S."/>
            <person name="Jenjaroenpun P."/>
            <person name="Wongsurawat T."/>
            <person name="Nookeaw I."/>
            <person name="Cheawchanlertfa P."/>
            <person name="Kosugi A."/>
            <person name="Cheevadhanarak S."/>
            <person name="Ratanakhanokchai K."/>
        </authorList>
    </citation>
    <scope>NUCLEOTIDE SEQUENCE [LARGE SCALE GENOMIC DNA]</scope>
    <source>
        <strain evidence="3 4">CT4</strain>
    </source>
</reference>
<dbReference type="InterPro" id="IPR036291">
    <property type="entry name" value="NAD(P)-bd_dom_sf"/>
</dbReference>
<accession>A0A410DN44</accession>
<evidence type="ECO:0008006" key="5">
    <source>
        <dbReference type="Google" id="ProtNLM"/>
    </source>
</evidence>
<dbReference type="GO" id="GO:0016020">
    <property type="term" value="C:membrane"/>
    <property type="evidence" value="ECO:0007669"/>
    <property type="project" value="TreeGrafter"/>
</dbReference>
<evidence type="ECO:0000313" key="3">
    <source>
        <dbReference type="EMBL" id="QAA30467.1"/>
    </source>
</evidence>
<dbReference type="InterPro" id="IPR020904">
    <property type="entry name" value="Sc_DH/Rdtase_CS"/>
</dbReference>
<dbReference type="Proteomes" id="UP000286268">
    <property type="component" value="Chromosome"/>
</dbReference>
<evidence type="ECO:0000256" key="1">
    <source>
        <dbReference type="ARBA" id="ARBA00006484"/>
    </source>
</evidence>
<gene>
    <name evidence="3" type="ORF">C1I91_01620</name>
</gene>
<protein>
    <recommendedName>
        <fullName evidence="5">Short chain dehydrogenase</fullName>
    </recommendedName>
</protein>
<dbReference type="OrthoDB" id="9808814at2"/>
<dbReference type="GO" id="GO:0016491">
    <property type="term" value="F:oxidoreductase activity"/>
    <property type="evidence" value="ECO:0007669"/>
    <property type="project" value="UniProtKB-KW"/>
</dbReference>
<dbReference type="KEGG" id="cmah:C1I91_01620"/>
<comment type="similarity">
    <text evidence="1">Belongs to the short-chain dehydrogenases/reductases (SDR) family.</text>
</comment>
<evidence type="ECO:0000256" key="2">
    <source>
        <dbReference type="ARBA" id="ARBA00023002"/>
    </source>
</evidence>
<dbReference type="RefSeq" id="WP_128210919.1">
    <property type="nucleotide sequence ID" value="NZ_CP025746.1"/>
</dbReference>
<dbReference type="PROSITE" id="PS00061">
    <property type="entry name" value="ADH_SHORT"/>
    <property type="match status" value="1"/>
</dbReference>
<evidence type="ECO:0000313" key="4">
    <source>
        <dbReference type="Proteomes" id="UP000286268"/>
    </source>
</evidence>